<keyword evidence="3" id="KW-1185">Reference proteome</keyword>
<dbReference type="AlphaFoldDB" id="A0A1W0WX17"/>
<protein>
    <submittedName>
        <fullName evidence="2">Uncharacterized protein</fullName>
    </submittedName>
</protein>
<keyword evidence="1" id="KW-0812">Transmembrane</keyword>
<keyword evidence="1" id="KW-1133">Transmembrane helix</keyword>
<evidence type="ECO:0000313" key="3">
    <source>
        <dbReference type="Proteomes" id="UP000192578"/>
    </source>
</evidence>
<keyword evidence="1" id="KW-0472">Membrane</keyword>
<accession>A0A1W0WX17</accession>
<organism evidence="2 3">
    <name type="scientific">Hypsibius exemplaris</name>
    <name type="common">Freshwater tardigrade</name>
    <dbReference type="NCBI Taxonomy" id="2072580"/>
    <lineage>
        <taxon>Eukaryota</taxon>
        <taxon>Metazoa</taxon>
        <taxon>Ecdysozoa</taxon>
        <taxon>Tardigrada</taxon>
        <taxon>Eutardigrada</taxon>
        <taxon>Parachela</taxon>
        <taxon>Hypsibioidea</taxon>
        <taxon>Hypsibiidae</taxon>
        <taxon>Hypsibius</taxon>
    </lineage>
</organism>
<gene>
    <name evidence="2" type="ORF">BV898_06274</name>
</gene>
<dbReference type="Proteomes" id="UP000192578">
    <property type="component" value="Unassembled WGS sequence"/>
</dbReference>
<evidence type="ECO:0000313" key="2">
    <source>
        <dbReference type="EMBL" id="OQV19735.1"/>
    </source>
</evidence>
<sequence length="103" mass="11857">MKDDDVPLGSIPEIPILGHWYFMVGFVVVCSLALMLLSYGCDRCVRALWRHRYMLIKHTHRLDVPGLPPPGNRRVERRGTCWTRDIAHSDVVIEEPHEPCCCC</sequence>
<name>A0A1W0WX17_HYPEX</name>
<reference evidence="3" key="1">
    <citation type="submission" date="2017-01" db="EMBL/GenBank/DDBJ databases">
        <title>Comparative genomics of anhydrobiosis in the tardigrade Hypsibius dujardini.</title>
        <authorList>
            <person name="Yoshida Y."/>
            <person name="Koutsovoulos G."/>
            <person name="Laetsch D."/>
            <person name="Stevens L."/>
            <person name="Kumar S."/>
            <person name="Horikawa D."/>
            <person name="Ishino K."/>
            <person name="Komine S."/>
            <person name="Tomita M."/>
            <person name="Blaxter M."/>
            <person name="Arakawa K."/>
        </authorList>
    </citation>
    <scope>NUCLEOTIDE SEQUENCE [LARGE SCALE GENOMIC DNA]</scope>
    <source>
        <strain evidence="3">Z151</strain>
    </source>
</reference>
<dbReference type="EMBL" id="MTYJ01000036">
    <property type="protein sequence ID" value="OQV19735.1"/>
    <property type="molecule type" value="Genomic_DNA"/>
</dbReference>
<evidence type="ECO:0000256" key="1">
    <source>
        <dbReference type="SAM" id="Phobius"/>
    </source>
</evidence>
<feature type="transmembrane region" description="Helical" evidence="1">
    <location>
        <begin position="20"/>
        <end position="41"/>
    </location>
</feature>
<comment type="caution">
    <text evidence="2">The sequence shown here is derived from an EMBL/GenBank/DDBJ whole genome shotgun (WGS) entry which is preliminary data.</text>
</comment>
<proteinExistence type="predicted"/>